<dbReference type="GO" id="GO:0005829">
    <property type="term" value="C:cytosol"/>
    <property type="evidence" value="ECO:0007669"/>
    <property type="project" value="TreeGrafter"/>
</dbReference>
<evidence type="ECO:0000256" key="8">
    <source>
        <dbReference type="ARBA" id="ARBA00023210"/>
    </source>
</evidence>
<evidence type="ECO:0000256" key="1">
    <source>
        <dbReference type="ARBA" id="ARBA00001946"/>
    </source>
</evidence>
<sequence>MQYHDAFLLKTAALETQWPMSDLPEIIFVGRSNAGKSTLINGLVNRKNLAYSGKTPGKTRLLNFFSVDNKVVFTDAPGYGYATSDRQSALAFAKLIDPYFAKRDQLKAMIIVLDARRVPSNDDIQMVEYGKDSHLAIFAVCTKIDKLSRSQMLQNLKKISMTLGIQENALIPVNSEKKQGLEVVWGKIDQLIMQ</sequence>
<dbReference type="EMBL" id="QRWX01000002">
    <property type="protein sequence ID" value="RGT56138.1"/>
    <property type="molecule type" value="Genomic_DNA"/>
</dbReference>
<comment type="function">
    <text evidence="10">Necessary for normal cell division and for the maintenance of normal septation.</text>
</comment>
<name>A0A412PES2_9FIRM</name>
<gene>
    <name evidence="10" type="primary">engB</name>
    <name evidence="12" type="ORF">DWX20_04845</name>
</gene>
<feature type="domain" description="EngB-type G" evidence="11">
    <location>
        <begin position="22"/>
        <end position="194"/>
    </location>
</feature>
<keyword evidence="3 10" id="KW-0132">Cell division</keyword>
<dbReference type="CDD" id="cd01876">
    <property type="entry name" value="YihA_EngB"/>
    <property type="match status" value="1"/>
</dbReference>
<keyword evidence="5 10" id="KW-0547">Nucleotide-binding</keyword>
<keyword evidence="9 10" id="KW-0131">Cell cycle</keyword>
<dbReference type="InterPro" id="IPR027417">
    <property type="entry name" value="P-loop_NTPase"/>
</dbReference>
<protein>
    <recommendedName>
        <fullName evidence="10">Probable GTP-binding protein EngB</fullName>
    </recommendedName>
</protein>
<dbReference type="SUPFAM" id="SSF52540">
    <property type="entry name" value="P-loop containing nucleoside triphosphate hydrolases"/>
    <property type="match status" value="1"/>
</dbReference>
<keyword evidence="7 10" id="KW-0342">GTP-binding</keyword>
<dbReference type="Proteomes" id="UP000284731">
    <property type="component" value="Unassembled WGS sequence"/>
</dbReference>
<dbReference type="AlphaFoldDB" id="A0A412PES2"/>
<dbReference type="Pfam" id="PF01926">
    <property type="entry name" value="MMR_HSR1"/>
    <property type="match status" value="1"/>
</dbReference>
<keyword evidence="6" id="KW-0460">Magnesium</keyword>
<dbReference type="Gene3D" id="3.40.50.300">
    <property type="entry name" value="P-loop containing nucleotide triphosphate hydrolases"/>
    <property type="match status" value="1"/>
</dbReference>
<evidence type="ECO:0000256" key="5">
    <source>
        <dbReference type="ARBA" id="ARBA00022741"/>
    </source>
</evidence>
<evidence type="ECO:0000256" key="4">
    <source>
        <dbReference type="ARBA" id="ARBA00022723"/>
    </source>
</evidence>
<proteinExistence type="inferred from homology"/>
<dbReference type="GO" id="GO:0046872">
    <property type="term" value="F:metal ion binding"/>
    <property type="evidence" value="ECO:0007669"/>
    <property type="project" value="UniProtKB-KW"/>
</dbReference>
<dbReference type="PANTHER" id="PTHR11649:SF13">
    <property type="entry name" value="ENGB-TYPE G DOMAIN-CONTAINING PROTEIN"/>
    <property type="match status" value="1"/>
</dbReference>
<dbReference type="GO" id="GO:0005525">
    <property type="term" value="F:GTP binding"/>
    <property type="evidence" value="ECO:0007669"/>
    <property type="project" value="UniProtKB-UniRule"/>
</dbReference>
<evidence type="ECO:0000256" key="9">
    <source>
        <dbReference type="ARBA" id="ARBA00023306"/>
    </source>
</evidence>
<reference evidence="12 13" key="1">
    <citation type="submission" date="2018-08" db="EMBL/GenBank/DDBJ databases">
        <title>A genome reference for cultivated species of the human gut microbiota.</title>
        <authorList>
            <person name="Zou Y."/>
            <person name="Xue W."/>
            <person name="Luo G."/>
        </authorList>
    </citation>
    <scope>NUCLEOTIDE SEQUENCE [LARGE SCALE GENOMIC DNA]</scope>
    <source>
        <strain evidence="12 13">AF18-46</strain>
    </source>
</reference>
<evidence type="ECO:0000256" key="2">
    <source>
        <dbReference type="ARBA" id="ARBA00009638"/>
    </source>
</evidence>
<keyword evidence="8 10" id="KW-0717">Septation</keyword>
<comment type="cofactor">
    <cofactor evidence="1">
        <name>Mg(2+)</name>
        <dbReference type="ChEBI" id="CHEBI:18420"/>
    </cofactor>
</comment>
<accession>A0A412PES2</accession>
<dbReference type="InterPro" id="IPR019987">
    <property type="entry name" value="GTP-bd_ribosome_bio_YsxC"/>
</dbReference>
<dbReference type="NCBIfam" id="TIGR03598">
    <property type="entry name" value="GTPase_YsxC"/>
    <property type="match status" value="1"/>
</dbReference>
<keyword evidence="4" id="KW-0479">Metal-binding</keyword>
<dbReference type="RefSeq" id="WP_118764691.1">
    <property type="nucleotide sequence ID" value="NZ_CABJCF010000002.1"/>
</dbReference>
<dbReference type="PROSITE" id="PS51706">
    <property type="entry name" value="G_ENGB"/>
    <property type="match status" value="1"/>
</dbReference>
<evidence type="ECO:0000256" key="10">
    <source>
        <dbReference type="HAMAP-Rule" id="MF_00321"/>
    </source>
</evidence>
<evidence type="ECO:0000259" key="11">
    <source>
        <dbReference type="PROSITE" id="PS51706"/>
    </source>
</evidence>
<evidence type="ECO:0000256" key="7">
    <source>
        <dbReference type="ARBA" id="ARBA00023134"/>
    </source>
</evidence>
<evidence type="ECO:0000313" key="13">
    <source>
        <dbReference type="Proteomes" id="UP000284731"/>
    </source>
</evidence>
<organism evidence="12 13">
    <name type="scientific">Solobacterium moorei</name>
    <dbReference type="NCBI Taxonomy" id="102148"/>
    <lineage>
        <taxon>Bacteria</taxon>
        <taxon>Bacillati</taxon>
        <taxon>Bacillota</taxon>
        <taxon>Erysipelotrichia</taxon>
        <taxon>Erysipelotrichales</taxon>
        <taxon>Erysipelotrichaceae</taxon>
        <taxon>Solobacterium</taxon>
    </lineage>
</organism>
<evidence type="ECO:0000256" key="6">
    <source>
        <dbReference type="ARBA" id="ARBA00022842"/>
    </source>
</evidence>
<evidence type="ECO:0000313" key="12">
    <source>
        <dbReference type="EMBL" id="RGT56138.1"/>
    </source>
</evidence>
<dbReference type="GO" id="GO:0000917">
    <property type="term" value="P:division septum assembly"/>
    <property type="evidence" value="ECO:0007669"/>
    <property type="project" value="UniProtKB-KW"/>
</dbReference>
<dbReference type="PANTHER" id="PTHR11649">
    <property type="entry name" value="MSS1/TRME-RELATED GTP-BINDING PROTEIN"/>
    <property type="match status" value="1"/>
</dbReference>
<dbReference type="InterPro" id="IPR006073">
    <property type="entry name" value="GTP-bd"/>
</dbReference>
<evidence type="ECO:0000256" key="3">
    <source>
        <dbReference type="ARBA" id="ARBA00022618"/>
    </source>
</evidence>
<comment type="similarity">
    <text evidence="2 10">Belongs to the TRAFAC class TrmE-Era-EngA-EngB-Septin-like GTPase superfamily. EngB GTPase family.</text>
</comment>
<dbReference type="HAMAP" id="MF_00321">
    <property type="entry name" value="GTPase_EngB"/>
    <property type="match status" value="1"/>
</dbReference>
<comment type="caution">
    <text evidence="12">The sequence shown here is derived from an EMBL/GenBank/DDBJ whole genome shotgun (WGS) entry which is preliminary data.</text>
</comment>
<dbReference type="InterPro" id="IPR030393">
    <property type="entry name" value="G_ENGB_dom"/>
</dbReference>